<comment type="caution">
    <text evidence="1">The sequence shown here is derived from an EMBL/GenBank/DDBJ whole genome shotgun (WGS) entry which is preliminary data.</text>
</comment>
<organism evidence="1 2">
    <name type="scientific">Myriangium duriaei CBS 260.36</name>
    <dbReference type="NCBI Taxonomy" id="1168546"/>
    <lineage>
        <taxon>Eukaryota</taxon>
        <taxon>Fungi</taxon>
        <taxon>Dikarya</taxon>
        <taxon>Ascomycota</taxon>
        <taxon>Pezizomycotina</taxon>
        <taxon>Dothideomycetes</taxon>
        <taxon>Dothideomycetidae</taxon>
        <taxon>Myriangiales</taxon>
        <taxon>Myriangiaceae</taxon>
        <taxon>Myriangium</taxon>
    </lineage>
</organism>
<reference evidence="1" key="1">
    <citation type="journal article" date="2020" name="Stud. Mycol.">
        <title>101 Dothideomycetes genomes: a test case for predicting lifestyles and emergence of pathogens.</title>
        <authorList>
            <person name="Haridas S."/>
            <person name="Albert R."/>
            <person name="Binder M."/>
            <person name="Bloem J."/>
            <person name="Labutti K."/>
            <person name="Salamov A."/>
            <person name="Andreopoulos B."/>
            <person name="Baker S."/>
            <person name="Barry K."/>
            <person name="Bills G."/>
            <person name="Bluhm B."/>
            <person name="Cannon C."/>
            <person name="Castanera R."/>
            <person name="Culley D."/>
            <person name="Daum C."/>
            <person name="Ezra D."/>
            <person name="Gonzalez J."/>
            <person name="Henrissat B."/>
            <person name="Kuo A."/>
            <person name="Liang C."/>
            <person name="Lipzen A."/>
            <person name="Lutzoni F."/>
            <person name="Magnuson J."/>
            <person name="Mondo S."/>
            <person name="Nolan M."/>
            <person name="Ohm R."/>
            <person name="Pangilinan J."/>
            <person name="Park H.-J."/>
            <person name="Ramirez L."/>
            <person name="Alfaro M."/>
            <person name="Sun H."/>
            <person name="Tritt A."/>
            <person name="Yoshinaga Y."/>
            <person name="Zwiers L.-H."/>
            <person name="Turgeon B."/>
            <person name="Goodwin S."/>
            <person name="Spatafora J."/>
            <person name="Crous P."/>
            <person name="Grigoriev I."/>
        </authorList>
    </citation>
    <scope>NUCLEOTIDE SEQUENCE</scope>
    <source>
        <strain evidence="1">CBS 260.36</strain>
    </source>
</reference>
<dbReference type="Gene3D" id="3.90.1140.10">
    <property type="entry name" value="Cyclic phosphodiesterase"/>
    <property type="match status" value="1"/>
</dbReference>
<protein>
    <recommendedName>
        <fullName evidence="3">RNA ligase/cyclic nucleotide phosphodiesterase</fullName>
    </recommendedName>
</protein>
<accession>A0A9P4J9P4</accession>
<dbReference type="Proteomes" id="UP000799439">
    <property type="component" value="Unassembled WGS sequence"/>
</dbReference>
<name>A0A9P4J9P4_9PEZI</name>
<dbReference type="InterPro" id="IPR009097">
    <property type="entry name" value="Cyclic_Pdiesterase"/>
</dbReference>
<dbReference type="OrthoDB" id="2967263at2759"/>
<proteinExistence type="predicted"/>
<evidence type="ECO:0000313" key="1">
    <source>
        <dbReference type="EMBL" id="KAF2157636.1"/>
    </source>
</evidence>
<evidence type="ECO:0008006" key="3">
    <source>
        <dbReference type="Google" id="ProtNLM"/>
    </source>
</evidence>
<keyword evidence="2" id="KW-1185">Reference proteome</keyword>
<dbReference type="SUPFAM" id="SSF55144">
    <property type="entry name" value="LigT-like"/>
    <property type="match status" value="1"/>
</dbReference>
<evidence type="ECO:0000313" key="2">
    <source>
        <dbReference type="Proteomes" id="UP000799439"/>
    </source>
</evidence>
<gene>
    <name evidence="1" type="ORF">K461DRAFT_250769</name>
</gene>
<dbReference type="EMBL" id="ML996081">
    <property type="protein sequence ID" value="KAF2157636.1"/>
    <property type="molecule type" value="Genomic_DNA"/>
</dbReference>
<dbReference type="AlphaFoldDB" id="A0A9P4J9P4"/>
<sequence length="303" mass="33822">MAASYTFEDLSGTAASQSGNPYDGLIETCHNNPTEIQARYATHREARGTQQKEKLLSPSFNAVTIDQTLHQLETQPSFRDSRNCLVFWARPTEPVRDLIATIQQRLRKIVPNLWLMPPSNLHMTALEVTHSLTAPEIDDFVQQLSPVAQEMVDYTHSHRARLVKPKVTYDAQAMALSFLPADGEGDGYGYHHLRRDLYSISTKAGVKIASRYVVPSAHLTVGRFVFAEDFEMEGGGFDAGRMKRLVEEIEGINAWLETEYWPKEDGVIKAGGEWVVGQGKGLDHRKGTLWYGGGETIVLGKGF</sequence>